<dbReference type="AlphaFoldDB" id="A0A5N5LYM5"/>
<reference evidence="3" key="1">
    <citation type="journal article" date="2019" name="Gigascience">
        <title>De novo genome assembly of the endangered Acer yangbiense, a plant species with extremely small populations endemic to Yunnan Province, China.</title>
        <authorList>
            <person name="Yang J."/>
            <person name="Wariss H.M."/>
            <person name="Tao L."/>
            <person name="Zhang R."/>
            <person name="Yun Q."/>
            <person name="Hollingsworth P."/>
            <person name="Dao Z."/>
            <person name="Luo G."/>
            <person name="Guo H."/>
            <person name="Ma Y."/>
            <person name="Sun W."/>
        </authorList>
    </citation>
    <scope>NUCLEOTIDE SEQUENCE [LARGE SCALE GENOMIC DNA]</scope>
    <source>
        <strain evidence="3">cv. br00</strain>
    </source>
</reference>
<comment type="caution">
    <text evidence="2">The sequence shown here is derived from an EMBL/GenBank/DDBJ whole genome shotgun (WGS) entry which is preliminary data.</text>
</comment>
<keyword evidence="3" id="KW-1185">Reference proteome</keyword>
<feature type="chain" id="PRO_5024283963" evidence="1">
    <location>
        <begin position="21"/>
        <end position="93"/>
    </location>
</feature>
<organism evidence="2 3">
    <name type="scientific">Salix brachista</name>
    <dbReference type="NCBI Taxonomy" id="2182728"/>
    <lineage>
        <taxon>Eukaryota</taxon>
        <taxon>Viridiplantae</taxon>
        <taxon>Streptophyta</taxon>
        <taxon>Embryophyta</taxon>
        <taxon>Tracheophyta</taxon>
        <taxon>Spermatophyta</taxon>
        <taxon>Magnoliopsida</taxon>
        <taxon>eudicotyledons</taxon>
        <taxon>Gunneridae</taxon>
        <taxon>Pentapetalae</taxon>
        <taxon>rosids</taxon>
        <taxon>fabids</taxon>
        <taxon>Malpighiales</taxon>
        <taxon>Salicaceae</taxon>
        <taxon>Saliceae</taxon>
        <taxon>Salix</taxon>
    </lineage>
</organism>
<proteinExistence type="predicted"/>
<evidence type="ECO:0000313" key="3">
    <source>
        <dbReference type="Proteomes" id="UP000326939"/>
    </source>
</evidence>
<keyword evidence="1" id="KW-0732">Signal</keyword>
<sequence length="93" mass="10043">MRSISLVLFILFMILLVTKPNLISCRALRSGRTNETNDHHEPADIDDHGFGSVSITVKDSAPVKDAGSQKVLSTVTMESVIVSEASDNLSVES</sequence>
<name>A0A5N5LYM5_9ROSI</name>
<dbReference type="EMBL" id="VDCV01000007">
    <property type="protein sequence ID" value="KAB5547857.1"/>
    <property type="molecule type" value="Genomic_DNA"/>
</dbReference>
<feature type="signal peptide" evidence="1">
    <location>
        <begin position="1"/>
        <end position="20"/>
    </location>
</feature>
<protein>
    <submittedName>
        <fullName evidence="2">Uncharacterized protein</fullName>
    </submittedName>
</protein>
<accession>A0A5N5LYM5</accession>
<evidence type="ECO:0000313" key="2">
    <source>
        <dbReference type="EMBL" id="KAB5547857.1"/>
    </source>
</evidence>
<gene>
    <name evidence="2" type="ORF">DKX38_011263</name>
</gene>
<dbReference type="Proteomes" id="UP000326939">
    <property type="component" value="Chromosome 7"/>
</dbReference>
<evidence type="ECO:0000256" key="1">
    <source>
        <dbReference type="SAM" id="SignalP"/>
    </source>
</evidence>